<gene>
    <name evidence="5" type="ORF">QWJ08_05830</name>
</gene>
<dbReference type="RefSeq" id="WP_289961062.1">
    <property type="nucleotide sequence ID" value="NZ_JAUEOZ010000001.1"/>
</dbReference>
<proteinExistence type="predicted"/>
<dbReference type="SUPFAM" id="SSF49785">
    <property type="entry name" value="Galactose-binding domain-like"/>
    <property type="match status" value="1"/>
</dbReference>
<evidence type="ECO:0000259" key="4">
    <source>
        <dbReference type="PROSITE" id="PS50887"/>
    </source>
</evidence>
<reference evidence="5" key="1">
    <citation type="submission" date="2024-05" db="EMBL/GenBank/DDBJ databases">
        <title>Genome Sequences of Four Agar- Degrading Marine Bacteria.</title>
        <authorList>
            <person name="Phillips E.K."/>
            <person name="Shaffer J.C."/>
            <person name="Henson M.W."/>
            <person name="Temperton B."/>
            <person name="Thrash C.J."/>
            <person name="Martin M.O."/>
        </authorList>
    </citation>
    <scope>NUCLEOTIDE SEQUENCE</scope>
    <source>
        <strain evidence="5">EKP203</strain>
    </source>
</reference>
<sequence>MSYISRSVWLTILFSGVVWICFALWGDKKTTVIKPNNFNFLATNDQLQGGASTTEMNFVGDSALLECQIKRSESYPWPYCGVSVHLTDNPAKGVDLSSYHTVKLNVDLVNIETGEHPRMRFYLRNYNPEYSSFSDEYTHKYNGLDYYPREDKDAFEVPLDALQVMSWWLVDNEIPIKNSAPERTNVNKIEFATGSGLGEGPYRLVIHRIEFVGNYTSAENVFLFLLMVWIFMGIYLSYREVRLSREELKRAKLRQQHLHAINQSLRAQTFEYAELANRDALTGAMTRHAVRDWLKAQAAKDDNAVTKLGILYLDIDFFKSINDTYGHSMGDDILREFVMVILREVRPVDRVVRWGGEEFIVFCPDVTQARAEQLADKILQSVKLHKWTHNKVLTCSIGIARLGHEEPEVAIARADEALYQAKKQGRDQAMLACEGGCLLSS</sequence>
<feature type="domain" description="GGDEF" evidence="4">
    <location>
        <begin position="306"/>
        <end position="434"/>
    </location>
</feature>
<keyword evidence="3" id="KW-0812">Transmembrane</keyword>
<evidence type="ECO:0000313" key="5">
    <source>
        <dbReference type="EMBL" id="MDN2480908.1"/>
    </source>
</evidence>
<evidence type="ECO:0000256" key="2">
    <source>
        <dbReference type="ARBA" id="ARBA00034247"/>
    </source>
</evidence>
<keyword evidence="5" id="KW-0548">Nucleotidyltransferase</keyword>
<evidence type="ECO:0000313" key="6">
    <source>
        <dbReference type="Proteomes" id="UP001169719"/>
    </source>
</evidence>
<protein>
    <recommendedName>
        <fullName evidence="1">diguanylate cyclase</fullName>
        <ecNumber evidence="1">2.7.7.65</ecNumber>
    </recommendedName>
</protein>
<dbReference type="EMBL" id="JAUEOZ010000001">
    <property type="protein sequence ID" value="MDN2480908.1"/>
    <property type="molecule type" value="Genomic_DNA"/>
</dbReference>
<dbReference type="Pfam" id="PF00990">
    <property type="entry name" value="GGDEF"/>
    <property type="match status" value="1"/>
</dbReference>
<feature type="transmembrane region" description="Helical" evidence="3">
    <location>
        <begin position="7"/>
        <end position="26"/>
    </location>
</feature>
<dbReference type="InterPro" id="IPR029787">
    <property type="entry name" value="Nucleotide_cyclase"/>
</dbReference>
<dbReference type="SMART" id="SM00267">
    <property type="entry name" value="GGDEF"/>
    <property type="match status" value="1"/>
</dbReference>
<keyword evidence="6" id="KW-1185">Reference proteome</keyword>
<dbReference type="Gene3D" id="3.30.70.270">
    <property type="match status" value="1"/>
</dbReference>
<dbReference type="InterPro" id="IPR043128">
    <property type="entry name" value="Rev_trsase/Diguanyl_cyclase"/>
</dbReference>
<dbReference type="PANTHER" id="PTHR45138">
    <property type="entry name" value="REGULATORY COMPONENTS OF SENSORY TRANSDUCTION SYSTEM"/>
    <property type="match status" value="1"/>
</dbReference>
<keyword evidence="5" id="KW-0808">Transferase</keyword>
<keyword evidence="3" id="KW-1133">Transmembrane helix</keyword>
<feature type="transmembrane region" description="Helical" evidence="3">
    <location>
        <begin position="221"/>
        <end position="238"/>
    </location>
</feature>
<organism evidence="5 6">
    <name type="scientific">Vibrio agarivorans</name>
    <dbReference type="NCBI Taxonomy" id="153622"/>
    <lineage>
        <taxon>Bacteria</taxon>
        <taxon>Pseudomonadati</taxon>
        <taxon>Pseudomonadota</taxon>
        <taxon>Gammaproteobacteria</taxon>
        <taxon>Vibrionales</taxon>
        <taxon>Vibrionaceae</taxon>
        <taxon>Vibrio</taxon>
    </lineage>
</organism>
<dbReference type="GO" id="GO:0052621">
    <property type="term" value="F:diguanylate cyclase activity"/>
    <property type="evidence" value="ECO:0007669"/>
    <property type="project" value="UniProtKB-EC"/>
</dbReference>
<evidence type="ECO:0000256" key="3">
    <source>
        <dbReference type="SAM" id="Phobius"/>
    </source>
</evidence>
<dbReference type="NCBIfam" id="TIGR00254">
    <property type="entry name" value="GGDEF"/>
    <property type="match status" value="1"/>
</dbReference>
<name>A0ABT7XYQ2_9VIBR</name>
<comment type="caution">
    <text evidence="5">The sequence shown here is derived from an EMBL/GenBank/DDBJ whole genome shotgun (WGS) entry which is preliminary data.</text>
</comment>
<dbReference type="Proteomes" id="UP001169719">
    <property type="component" value="Unassembled WGS sequence"/>
</dbReference>
<dbReference type="PROSITE" id="PS50887">
    <property type="entry name" value="GGDEF"/>
    <property type="match status" value="1"/>
</dbReference>
<accession>A0ABT7XYQ2</accession>
<dbReference type="EC" id="2.7.7.65" evidence="1"/>
<evidence type="ECO:0000256" key="1">
    <source>
        <dbReference type="ARBA" id="ARBA00012528"/>
    </source>
</evidence>
<dbReference type="SUPFAM" id="SSF55073">
    <property type="entry name" value="Nucleotide cyclase"/>
    <property type="match status" value="1"/>
</dbReference>
<dbReference type="PANTHER" id="PTHR45138:SF9">
    <property type="entry name" value="DIGUANYLATE CYCLASE DGCM-RELATED"/>
    <property type="match status" value="1"/>
</dbReference>
<dbReference type="InterPro" id="IPR000160">
    <property type="entry name" value="GGDEF_dom"/>
</dbReference>
<keyword evidence="3" id="KW-0472">Membrane</keyword>
<comment type="catalytic activity">
    <reaction evidence="2">
        <text>2 GTP = 3',3'-c-di-GMP + 2 diphosphate</text>
        <dbReference type="Rhea" id="RHEA:24898"/>
        <dbReference type="ChEBI" id="CHEBI:33019"/>
        <dbReference type="ChEBI" id="CHEBI:37565"/>
        <dbReference type="ChEBI" id="CHEBI:58805"/>
        <dbReference type="EC" id="2.7.7.65"/>
    </reaction>
</comment>
<dbReference type="InterPro" id="IPR008979">
    <property type="entry name" value="Galactose-bd-like_sf"/>
</dbReference>
<dbReference type="CDD" id="cd01949">
    <property type="entry name" value="GGDEF"/>
    <property type="match status" value="1"/>
</dbReference>
<dbReference type="InterPro" id="IPR050469">
    <property type="entry name" value="Diguanylate_Cyclase"/>
</dbReference>